<evidence type="ECO:0000313" key="3">
    <source>
        <dbReference type="Proteomes" id="UP000759537"/>
    </source>
</evidence>
<accession>A0A9P5JXE4</accession>
<dbReference type="AlphaFoldDB" id="A0A9P5JXE4"/>
<reference evidence="2" key="1">
    <citation type="submission" date="2019-10" db="EMBL/GenBank/DDBJ databases">
        <authorList>
            <consortium name="DOE Joint Genome Institute"/>
            <person name="Kuo A."/>
            <person name="Miyauchi S."/>
            <person name="Kiss E."/>
            <person name="Drula E."/>
            <person name="Kohler A."/>
            <person name="Sanchez-Garcia M."/>
            <person name="Andreopoulos B."/>
            <person name="Barry K.W."/>
            <person name="Bonito G."/>
            <person name="Buee M."/>
            <person name="Carver A."/>
            <person name="Chen C."/>
            <person name="Cichocki N."/>
            <person name="Clum A."/>
            <person name="Culley D."/>
            <person name="Crous P.W."/>
            <person name="Fauchery L."/>
            <person name="Girlanda M."/>
            <person name="Hayes R."/>
            <person name="Keri Z."/>
            <person name="LaButti K."/>
            <person name="Lipzen A."/>
            <person name="Lombard V."/>
            <person name="Magnuson J."/>
            <person name="Maillard F."/>
            <person name="Morin E."/>
            <person name="Murat C."/>
            <person name="Nolan M."/>
            <person name="Ohm R."/>
            <person name="Pangilinan J."/>
            <person name="Pereira M."/>
            <person name="Perotto S."/>
            <person name="Peter M."/>
            <person name="Riley R."/>
            <person name="Sitrit Y."/>
            <person name="Stielow B."/>
            <person name="Szollosi G."/>
            <person name="Zifcakova L."/>
            <person name="Stursova M."/>
            <person name="Spatafora J.W."/>
            <person name="Tedersoo L."/>
            <person name="Vaario L.-M."/>
            <person name="Yamada A."/>
            <person name="Yan M."/>
            <person name="Wang P."/>
            <person name="Xu J."/>
            <person name="Bruns T."/>
            <person name="Baldrian P."/>
            <person name="Vilgalys R."/>
            <person name="Henrissat B."/>
            <person name="Grigoriev I.V."/>
            <person name="Hibbett D."/>
            <person name="Nagy L.G."/>
            <person name="Martin F.M."/>
        </authorList>
    </citation>
    <scope>NUCLEOTIDE SEQUENCE</scope>
    <source>
        <strain evidence="2">Prilba</strain>
    </source>
</reference>
<dbReference type="Proteomes" id="UP000759537">
    <property type="component" value="Unassembled WGS sequence"/>
</dbReference>
<name>A0A9P5JXE4_9AGAM</name>
<keyword evidence="3" id="KW-1185">Reference proteome</keyword>
<evidence type="ECO:0000256" key="1">
    <source>
        <dbReference type="SAM" id="SignalP"/>
    </source>
</evidence>
<feature type="chain" id="PRO_5040433522" description="Secreted protein" evidence="1">
    <location>
        <begin position="32"/>
        <end position="82"/>
    </location>
</feature>
<keyword evidence="1" id="KW-0732">Signal</keyword>
<organism evidence="2 3">
    <name type="scientific">Russula ochroleuca</name>
    <dbReference type="NCBI Taxonomy" id="152965"/>
    <lineage>
        <taxon>Eukaryota</taxon>
        <taxon>Fungi</taxon>
        <taxon>Dikarya</taxon>
        <taxon>Basidiomycota</taxon>
        <taxon>Agaricomycotina</taxon>
        <taxon>Agaricomycetes</taxon>
        <taxon>Russulales</taxon>
        <taxon>Russulaceae</taxon>
        <taxon>Russula</taxon>
    </lineage>
</organism>
<evidence type="ECO:0000313" key="2">
    <source>
        <dbReference type="EMBL" id="KAF8469870.1"/>
    </source>
</evidence>
<evidence type="ECO:0008006" key="4">
    <source>
        <dbReference type="Google" id="ProtNLM"/>
    </source>
</evidence>
<dbReference type="EMBL" id="WHVB01000027">
    <property type="protein sequence ID" value="KAF8469870.1"/>
    <property type="molecule type" value="Genomic_DNA"/>
</dbReference>
<comment type="caution">
    <text evidence="2">The sequence shown here is derived from an EMBL/GenBank/DDBJ whole genome shotgun (WGS) entry which is preliminary data.</text>
</comment>
<protein>
    <recommendedName>
        <fullName evidence="4">Secreted protein</fullName>
    </recommendedName>
</protein>
<sequence>MPGDVTTLLLPSFLRSTCFFFWMLLQDAAEALDISVDGGPVAALPCATVHDLDKSGAVIQSMIGFRRSLVTTLNSRNEEQAA</sequence>
<gene>
    <name evidence="2" type="ORF">DFH94DRAFT_773098</name>
</gene>
<feature type="signal peptide" evidence="1">
    <location>
        <begin position="1"/>
        <end position="31"/>
    </location>
</feature>
<proteinExistence type="predicted"/>
<reference evidence="2" key="2">
    <citation type="journal article" date="2020" name="Nat. Commun.">
        <title>Large-scale genome sequencing of mycorrhizal fungi provides insights into the early evolution of symbiotic traits.</title>
        <authorList>
            <person name="Miyauchi S."/>
            <person name="Kiss E."/>
            <person name="Kuo A."/>
            <person name="Drula E."/>
            <person name="Kohler A."/>
            <person name="Sanchez-Garcia M."/>
            <person name="Morin E."/>
            <person name="Andreopoulos B."/>
            <person name="Barry K.W."/>
            <person name="Bonito G."/>
            <person name="Buee M."/>
            <person name="Carver A."/>
            <person name="Chen C."/>
            <person name="Cichocki N."/>
            <person name="Clum A."/>
            <person name="Culley D."/>
            <person name="Crous P.W."/>
            <person name="Fauchery L."/>
            <person name="Girlanda M."/>
            <person name="Hayes R.D."/>
            <person name="Keri Z."/>
            <person name="LaButti K."/>
            <person name="Lipzen A."/>
            <person name="Lombard V."/>
            <person name="Magnuson J."/>
            <person name="Maillard F."/>
            <person name="Murat C."/>
            <person name="Nolan M."/>
            <person name="Ohm R.A."/>
            <person name="Pangilinan J."/>
            <person name="Pereira M.F."/>
            <person name="Perotto S."/>
            <person name="Peter M."/>
            <person name="Pfister S."/>
            <person name="Riley R."/>
            <person name="Sitrit Y."/>
            <person name="Stielow J.B."/>
            <person name="Szollosi G."/>
            <person name="Zifcakova L."/>
            <person name="Stursova M."/>
            <person name="Spatafora J.W."/>
            <person name="Tedersoo L."/>
            <person name="Vaario L.M."/>
            <person name="Yamada A."/>
            <person name="Yan M."/>
            <person name="Wang P."/>
            <person name="Xu J."/>
            <person name="Bruns T."/>
            <person name="Baldrian P."/>
            <person name="Vilgalys R."/>
            <person name="Dunand C."/>
            <person name="Henrissat B."/>
            <person name="Grigoriev I.V."/>
            <person name="Hibbett D."/>
            <person name="Nagy L.G."/>
            <person name="Martin F.M."/>
        </authorList>
    </citation>
    <scope>NUCLEOTIDE SEQUENCE</scope>
    <source>
        <strain evidence="2">Prilba</strain>
    </source>
</reference>